<proteinExistence type="predicted"/>
<dbReference type="OrthoDB" id="276644at2"/>
<gene>
    <name evidence="2" type="ORF">V22_01860</name>
</gene>
<feature type="domain" description="TadE-like" evidence="1">
    <location>
        <begin position="17"/>
        <end position="58"/>
    </location>
</feature>
<sequence>MSISKYIPFSQRINRRGAATVELAVCLPVFAVLVFGSVEAANMIYIKQALTEAAYEGAKVASTTGSEEDNARNRIDDILEAYDITPDEVSITPSFDSNLERGTRMVITITASTAENTYVSGWIPVEQLRASVTMNRL</sequence>
<dbReference type="InterPro" id="IPR012495">
    <property type="entry name" value="TadE-like_dom"/>
</dbReference>
<dbReference type="KEGG" id="chya:V22_01860"/>
<keyword evidence="3" id="KW-1185">Reference proteome</keyword>
<name>A0A517T3N5_9PLAN</name>
<dbReference type="EMBL" id="CP036316">
    <property type="protein sequence ID" value="QDT62988.1"/>
    <property type="molecule type" value="Genomic_DNA"/>
</dbReference>
<evidence type="ECO:0000313" key="3">
    <source>
        <dbReference type="Proteomes" id="UP000319976"/>
    </source>
</evidence>
<organism evidence="2 3">
    <name type="scientific">Calycomorphotria hydatis</name>
    <dbReference type="NCBI Taxonomy" id="2528027"/>
    <lineage>
        <taxon>Bacteria</taxon>
        <taxon>Pseudomonadati</taxon>
        <taxon>Planctomycetota</taxon>
        <taxon>Planctomycetia</taxon>
        <taxon>Planctomycetales</taxon>
        <taxon>Planctomycetaceae</taxon>
        <taxon>Calycomorphotria</taxon>
    </lineage>
</organism>
<dbReference type="AlphaFoldDB" id="A0A517T3N5"/>
<reference evidence="2 3" key="1">
    <citation type="submission" date="2019-02" db="EMBL/GenBank/DDBJ databases">
        <title>Deep-cultivation of Planctomycetes and their phenomic and genomic characterization uncovers novel biology.</title>
        <authorList>
            <person name="Wiegand S."/>
            <person name="Jogler M."/>
            <person name="Boedeker C."/>
            <person name="Pinto D."/>
            <person name="Vollmers J."/>
            <person name="Rivas-Marin E."/>
            <person name="Kohn T."/>
            <person name="Peeters S.H."/>
            <person name="Heuer A."/>
            <person name="Rast P."/>
            <person name="Oberbeckmann S."/>
            <person name="Bunk B."/>
            <person name="Jeske O."/>
            <person name="Meyerdierks A."/>
            <person name="Storesund J.E."/>
            <person name="Kallscheuer N."/>
            <person name="Luecker S."/>
            <person name="Lage O.M."/>
            <person name="Pohl T."/>
            <person name="Merkel B.J."/>
            <person name="Hornburger P."/>
            <person name="Mueller R.-W."/>
            <person name="Bruemmer F."/>
            <person name="Labrenz M."/>
            <person name="Spormann A.M."/>
            <person name="Op den Camp H."/>
            <person name="Overmann J."/>
            <person name="Amann R."/>
            <person name="Jetten M.S.M."/>
            <person name="Mascher T."/>
            <person name="Medema M.H."/>
            <person name="Devos D.P."/>
            <person name="Kaster A.-K."/>
            <person name="Ovreas L."/>
            <person name="Rohde M."/>
            <person name="Galperin M.Y."/>
            <person name="Jogler C."/>
        </authorList>
    </citation>
    <scope>NUCLEOTIDE SEQUENCE [LARGE SCALE GENOMIC DNA]</scope>
    <source>
        <strain evidence="2 3">V22</strain>
    </source>
</reference>
<dbReference type="RefSeq" id="WP_145258944.1">
    <property type="nucleotide sequence ID" value="NZ_CP036316.1"/>
</dbReference>
<evidence type="ECO:0000259" key="1">
    <source>
        <dbReference type="Pfam" id="PF07811"/>
    </source>
</evidence>
<dbReference type="Proteomes" id="UP000319976">
    <property type="component" value="Chromosome"/>
</dbReference>
<dbReference type="Pfam" id="PF07811">
    <property type="entry name" value="TadE"/>
    <property type="match status" value="1"/>
</dbReference>
<accession>A0A517T3N5</accession>
<protein>
    <submittedName>
        <fullName evidence="2">TadE-like protein</fullName>
    </submittedName>
</protein>
<evidence type="ECO:0000313" key="2">
    <source>
        <dbReference type="EMBL" id="QDT62988.1"/>
    </source>
</evidence>